<feature type="transmembrane region" description="Helical" evidence="1">
    <location>
        <begin position="50"/>
        <end position="71"/>
    </location>
</feature>
<comment type="caution">
    <text evidence="2">The sequence shown here is derived from an EMBL/GenBank/DDBJ whole genome shotgun (WGS) entry which is preliminary data.</text>
</comment>
<reference evidence="2 3" key="1">
    <citation type="submission" date="2020-08" db="EMBL/GenBank/DDBJ databases">
        <title>Novel species isolated from subtropical streams in China.</title>
        <authorList>
            <person name="Lu H."/>
        </authorList>
    </citation>
    <scope>NUCLEOTIDE SEQUENCE [LARGE SCALE GENOMIC DNA]</scope>
    <source>
        <strain evidence="2 3">KACC 16656</strain>
    </source>
</reference>
<keyword evidence="1" id="KW-0472">Membrane</keyword>
<proteinExistence type="predicted"/>
<gene>
    <name evidence="2" type="ORF">H8K52_07590</name>
</gene>
<evidence type="ECO:0000313" key="3">
    <source>
        <dbReference type="Proteomes" id="UP000648257"/>
    </source>
</evidence>
<feature type="transmembrane region" description="Helical" evidence="1">
    <location>
        <begin position="228"/>
        <end position="245"/>
    </location>
</feature>
<protein>
    <recommendedName>
        <fullName evidence="4">Alkaline phytoceramidase</fullName>
    </recommendedName>
</protein>
<dbReference type="PANTHER" id="PTHR34368:SF1">
    <property type="entry name" value="OS01G0962200 PROTEIN"/>
    <property type="match status" value="1"/>
</dbReference>
<sequence length="263" mass="29404">MTKKWRYLPLLIVGVCTLLMLMHGTIQQYADYHVFADTSAYWTIPNALDVLSNLAFAVIGLLGLFASRAYFHQRSSRRHPKDYAYLCFVLSIFATSVGSTFYHLAPDDARLFWDRLPIALACATLIAAVRTECFDQELLAARRDLIALIAFATASVLWWQQSGDLRPYLALQLMAIILIPLWQGIYAAPKRTRWIYAAAIACYVLAKVCEIGDAAILLHTGLLSGHTIKHLLASAAAALIIWHWLHPKFPSVGRSSSWPSAKI</sequence>
<organism evidence="2 3">
    <name type="scientific">Undibacterium seohonense</name>
    <dbReference type="NCBI Taxonomy" id="1344950"/>
    <lineage>
        <taxon>Bacteria</taxon>
        <taxon>Pseudomonadati</taxon>
        <taxon>Pseudomonadota</taxon>
        <taxon>Betaproteobacteria</taxon>
        <taxon>Burkholderiales</taxon>
        <taxon>Oxalobacteraceae</taxon>
        <taxon>Undibacterium</taxon>
    </lineage>
</organism>
<accession>A0ABR6X325</accession>
<feature type="transmembrane region" description="Helical" evidence="1">
    <location>
        <begin position="165"/>
        <end position="182"/>
    </location>
</feature>
<name>A0ABR6X325_9BURK</name>
<dbReference type="PANTHER" id="PTHR34368">
    <property type="entry name" value="OS01G0962200 PROTEIN"/>
    <property type="match status" value="1"/>
</dbReference>
<feature type="transmembrane region" description="Helical" evidence="1">
    <location>
        <begin position="83"/>
        <end position="105"/>
    </location>
</feature>
<keyword evidence="1" id="KW-1133">Transmembrane helix</keyword>
<feature type="transmembrane region" description="Helical" evidence="1">
    <location>
        <begin position="194"/>
        <end position="216"/>
    </location>
</feature>
<dbReference type="Proteomes" id="UP000648257">
    <property type="component" value="Unassembled WGS sequence"/>
</dbReference>
<evidence type="ECO:0000256" key="1">
    <source>
        <dbReference type="SAM" id="Phobius"/>
    </source>
</evidence>
<keyword evidence="3" id="KW-1185">Reference proteome</keyword>
<keyword evidence="1" id="KW-0812">Transmembrane</keyword>
<evidence type="ECO:0000313" key="2">
    <source>
        <dbReference type="EMBL" id="MBC3807207.1"/>
    </source>
</evidence>
<dbReference type="EMBL" id="JACOFW010000006">
    <property type="protein sequence ID" value="MBC3807207.1"/>
    <property type="molecule type" value="Genomic_DNA"/>
</dbReference>
<dbReference type="RefSeq" id="WP_186922296.1">
    <property type="nucleotide sequence ID" value="NZ_JACOFW010000006.1"/>
</dbReference>
<evidence type="ECO:0008006" key="4">
    <source>
        <dbReference type="Google" id="ProtNLM"/>
    </source>
</evidence>
<feature type="transmembrane region" description="Helical" evidence="1">
    <location>
        <begin position="7"/>
        <end position="30"/>
    </location>
</feature>